<accession>A0ABY8QJF6</accession>
<reference evidence="1 2" key="1">
    <citation type="submission" date="2023-05" db="EMBL/GenBank/DDBJ databases">
        <title>YMD87, complete Genome.</title>
        <authorList>
            <person name="Zhang J."/>
            <person name="Xu X."/>
        </authorList>
    </citation>
    <scope>NUCLEOTIDE SEQUENCE [LARGE SCALE GENOMIC DNA]</scope>
    <source>
        <strain evidence="1 2">YMD87</strain>
    </source>
</reference>
<dbReference type="Proteomes" id="UP001241605">
    <property type="component" value="Chromosome"/>
</dbReference>
<organism evidence="1 2">
    <name type="scientific">Tropicibacter oceani</name>
    <dbReference type="NCBI Taxonomy" id="3058420"/>
    <lineage>
        <taxon>Bacteria</taxon>
        <taxon>Pseudomonadati</taxon>
        <taxon>Pseudomonadota</taxon>
        <taxon>Alphaproteobacteria</taxon>
        <taxon>Rhodobacterales</taxon>
        <taxon>Roseobacteraceae</taxon>
        <taxon>Tropicibacter</taxon>
    </lineage>
</organism>
<evidence type="ECO:0000313" key="2">
    <source>
        <dbReference type="Proteomes" id="UP001241605"/>
    </source>
</evidence>
<name>A0ABY8QJF6_9RHOB</name>
<evidence type="ECO:0000313" key="1">
    <source>
        <dbReference type="EMBL" id="WGW04156.1"/>
    </source>
</evidence>
<proteinExistence type="predicted"/>
<sequence length="100" mass="11169">MYVKSIEFSGFDDTAPEGPSRGAVLLVNDTTRIQIPLTVPRHVEVLKSRHRLRLLAMALKRARQMPEYLEGDEIHFAPGLLPHGLTSVDLTPRRQAPKSG</sequence>
<protein>
    <submittedName>
        <fullName evidence="1">Uncharacterized protein</fullName>
    </submittedName>
</protein>
<dbReference type="RefSeq" id="WP_282300787.1">
    <property type="nucleotide sequence ID" value="NZ_CP124616.1"/>
</dbReference>
<gene>
    <name evidence="1" type="ORF">QF118_01065</name>
</gene>
<keyword evidence="2" id="KW-1185">Reference proteome</keyword>
<dbReference type="EMBL" id="CP124616">
    <property type="protein sequence ID" value="WGW04156.1"/>
    <property type="molecule type" value="Genomic_DNA"/>
</dbReference>